<evidence type="ECO:0000313" key="4">
    <source>
        <dbReference type="Proteomes" id="UP000002318"/>
    </source>
</evidence>
<feature type="domain" description="Aminotransferase class I/classII large" evidence="2">
    <location>
        <begin position="34"/>
        <end position="376"/>
    </location>
</feature>
<dbReference type="InterPro" id="IPR004839">
    <property type="entry name" value="Aminotransferase_I/II_large"/>
</dbReference>
<dbReference type="EC" id="2.6.1.-" evidence="1"/>
<dbReference type="SUPFAM" id="SSF53383">
    <property type="entry name" value="PLP-dependent transferases"/>
    <property type="match status" value="1"/>
</dbReference>
<comment type="cofactor">
    <cofactor evidence="1">
        <name>pyridoxal 5'-phosphate</name>
        <dbReference type="ChEBI" id="CHEBI:597326"/>
    </cofactor>
</comment>
<dbReference type="HOGENOM" id="CLU_017584_4_3_12"/>
<keyword evidence="4" id="KW-1185">Reference proteome</keyword>
<dbReference type="GO" id="GO:0008483">
    <property type="term" value="F:transaminase activity"/>
    <property type="evidence" value="ECO:0007669"/>
    <property type="project" value="UniProtKB-KW"/>
</dbReference>
<comment type="similarity">
    <text evidence="1">Belongs to the class-I pyridoxal-phosphate-dependent aminotransferase family.</text>
</comment>
<dbReference type="eggNOG" id="COG0436">
    <property type="taxonomic scope" value="Bacteria"/>
</dbReference>
<organism evidence="3 4">
    <name type="scientific">Sediminispirochaeta smaragdinae (strain DSM 11293 / JCM 15392 / SEBR 4228)</name>
    <name type="common">Spirochaeta smaragdinae</name>
    <dbReference type="NCBI Taxonomy" id="573413"/>
    <lineage>
        <taxon>Bacteria</taxon>
        <taxon>Pseudomonadati</taxon>
        <taxon>Spirochaetota</taxon>
        <taxon>Spirochaetia</taxon>
        <taxon>Spirochaetales</taxon>
        <taxon>Spirochaetaceae</taxon>
        <taxon>Sediminispirochaeta</taxon>
    </lineage>
</organism>
<dbReference type="InterPro" id="IPR015422">
    <property type="entry name" value="PyrdxlP-dep_Trfase_small"/>
</dbReference>
<dbReference type="STRING" id="573413.Spirs_0233"/>
<dbReference type="InterPro" id="IPR015421">
    <property type="entry name" value="PyrdxlP-dep_Trfase_major"/>
</dbReference>
<dbReference type="EMBL" id="CP002116">
    <property type="protein sequence ID" value="ADK79390.1"/>
    <property type="molecule type" value="Genomic_DNA"/>
</dbReference>
<dbReference type="RefSeq" id="WP_013252854.1">
    <property type="nucleotide sequence ID" value="NC_014364.1"/>
</dbReference>
<accession>E1RA99</accession>
<gene>
    <name evidence="3" type="ordered locus">Spirs_0233</name>
</gene>
<protein>
    <recommendedName>
        <fullName evidence="1">Aminotransferase</fullName>
        <ecNumber evidence="1">2.6.1.-</ecNumber>
    </recommendedName>
</protein>
<dbReference type="NCBIfam" id="NF005305">
    <property type="entry name" value="PRK06836.1"/>
    <property type="match status" value="1"/>
</dbReference>
<dbReference type="Gene3D" id="3.90.1150.10">
    <property type="entry name" value="Aspartate Aminotransferase, domain 1"/>
    <property type="match status" value="1"/>
</dbReference>
<evidence type="ECO:0000256" key="1">
    <source>
        <dbReference type="RuleBase" id="RU000481"/>
    </source>
</evidence>
<name>E1RA99_SEDSS</name>
<dbReference type="KEGG" id="ssm:Spirs_0233"/>
<keyword evidence="1 3" id="KW-0032">Aminotransferase</keyword>
<dbReference type="OrthoDB" id="367386at2"/>
<dbReference type="Proteomes" id="UP000002318">
    <property type="component" value="Chromosome"/>
</dbReference>
<proteinExistence type="inferred from homology"/>
<keyword evidence="1" id="KW-0808">Transferase</keyword>
<dbReference type="CDD" id="cd00609">
    <property type="entry name" value="AAT_like"/>
    <property type="match status" value="1"/>
</dbReference>
<dbReference type="Pfam" id="PF00155">
    <property type="entry name" value="Aminotran_1_2"/>
    <property type="match status" value="1"/>
</dbReference>
<dbReference type="Gene3D" id="3.40.640.10">
    <property type="entry name" value="Type I PLP-dependent aspartate aminotransferase-like (Major domain)"/>
    <property type="match status" value="1"/>
</dbReference>
<sequence>MIAEKIHRNLQQASLIRAMFEEGEKLRAIYGADKVFDFSLGNPDPEPPKEVKDSLRKLVMEDRPGLHGYMNNAGYPETREKIAEAINKETGKKLSAQHIVMTCGAGGALNITLKTILNPGEEVIVFTPYFGEYTFYIDNYSGTMVELPSNPDTFEPDLAQLEKSITPLTKAIIINSPNNPTGVVYSEQLLKEMARIVDCKEEKFHTTIYVISDEPYSKLVYDGIKLPYILNIFRHSVLVNSFSKSHSLPGERIGFVAVNDAIENPKEFVDGLSFSNRILGYVNAPALFQRVITDSMEKVVDKAIYEERRDILYNHLISLGFSCVKPQGAFYLFPKTLIPDDIEFKNRALKHNLVVVPGRSFGCPGYFRISYCVGRDTITNSLPAFSALAEEFK</sequence>
<evidence type="ECO:0000313" key="3">
    <source>
        <dbReference type="EMBL" id="ADK79390.1"/>
    </source>
</evidence>
<dbReference type="PROSITE" id="PS00105">
    <property type="entry name" value="AA_TRANSFER_CLASS_1"/>
    <property type="match status" value="1"/>
</dbReference>
<reference evidence="3 4" key="1">
    <citation type="journal article" date="2010" name="Stand. Genomic Sci.">
        <title>Complete genome sequence of Spirochaeta smaragdinae type strain (SEBR 4228).</title>
        <authorList>
            <person name="Mavromatis K."/>
            <person name="Yasawong M."/>
            <person name="Chertkov O."/>
            <person name="Lapidus A."/>
            <person name="Lucas S."/>
            <person name="Nolan M."/>
            <person name="Del Rio T.G."/>
            <person name="Tice H."/>
            <person name="Cheng J.F."/>
            <person name="Pitluck S."/>
            <person name="Liolios K."/>
            <person name="Ivanova N."/>
            <person name="Tapia R."/>
            <person name="Han C."/>
            <person name="Bruce D."/>
            <person name="Goodwin L."/>
            <person name="Pati A."/>
            <person name="Chen A."/>
            <person name="Palaniappan K."/>
            <person name="Land M."/>
            <person name="Hauser L."/>
            <person name="Chang Y.J."/>
            <person name="Jeffries C.D."/>
            <person name="Detter J.C."/>
            <person name="Rohde M."/>
            <person name="Brambilla E."/>
            <person name="Spring S."/>
            <person name="Goker M."/>
            <person name="Sikorski J."/>
            <person name="Woyke T."/>
            <person name="Bristow J."/>
            <person name="Eisen J.A."/>
            <person name="Markowitz V."/>
            <person name="Hugenholtz P."/>
            <person name="Klenk H.P."/>
            <person name="Kyrpides N.C."/>
        </authorList>
    </citation>
    <scope>NUCLEOTIDE SEQUENCE [LARGE SCALE GENOMIC DNA]</scope>
    <source>
        <strain evidence="4">DSM 11293 / JCM 15392 / SEBR 4228</strain>
    </source>
</reference>
<dbReference type="PANTHER" id="PTHR42691">
    <property type="entry name" value="ASPARTATE AMINOTRANSFERASE YHDR-RELATED"/>
    <property type="match status" value="1"/>
</dbReference>
<dbReference type="PANTHER" id="PTHR42691:SF1">
    <property type="entry name" value="ASPARTATE AMINOTRANSFERASE YHDR-RELATED"/>
    <property type="match status" value="1"/>
</dbReference>
<evidence type="ECO:0000259" key="2">
    <source>
        <dbReference type="Pfam" id="PF00155"/>
    </source>
</evidence>
<dbReference type="GO" id="GO:0030170">
    <property type="term" value="F:pyridoxal phosphate binding"/>
    <property type="evidence" value="ECO:0007669"/>
    <property type="project" value="InterPro"/>
</dbReference>
<dbReference type="InterPro" id="IPR004838">
    <property type="entry name" value="NHTrfase_class1_PyrdxlP-BS"/>
</dbReference>
<dbReference type="InterPro" id="IPR015424">
    <property type="entry name" value="PyrdxlP-dep_Trfase"/>
</dbReference>
<dbReference type="AlphaFoldDB" id="E1RA99"/>